<gene>
    <name evidence="1" type="ORF">HYH02_015132</name>
</gene>
<organism evidence="1 2">
    <name type="scientific">Chlamydomonas schloesseri</name>
    <dbReference type="NCBI Taxonomy" id="2026947"/>
    <lineage>
        <taxon>Eukaryota</taxon>
        <taxon>Viridiplantae</taxon>
        <taxon>Chlorophyta</taxon>
        <taxon>core chlorophytes</taxon>
        <taxon>Chlorophyceae</taxon>
        <taxon>CS clade</taxon>
        <taxon>Chlamydomonadales</taxon>
        <taxon>Chlamydomonadaceae</taxon>
        <taxon>Chlamydomonas</taxon>
    </lineage>
</organism>
<keyword evidence="2" id="KW-1185">Reference proteome</keyword>
<name>A0A835VR70_9CHLO</name>
<protein>
    <submittedName>
        <fullName evidence="1">Uncharacterized protein</fullName>
    </submittedName>
</protein>
<dbReference type="EMBL" id="JAEHOD010000121">
    <property type="protein sequence ID" value="KAG2424750.1"/>
    <property type="molecule type" value="Genomic_DNA"/>
</dbReference>
<sequence length="135" mass="15005">MPLTAYSNPRFSVAMLLANCVGMGLRPESPAEAQQWFELLDNCSSQSWTLQHVAVGLGTLARLNNYTPTPEVRALILEAATLEALQAQDDARIMLEISGKWGVALPAEAQKRLELIRDERLGRRGKTRTRQPYAL</sequence>
<evidence type="ECO:0000313" key="1">
    <source>
        <dbReference type="EMBL" id="KAG2424750.1"/>
    </source>
</evidence>
<accession>A0A835VR70</accession>
<reference evidence="1" key="1">
    <citation type="journal article" date="2020" name="bioRxiv">
        <title>Comparative genomics of Chlamydomonas.</title>
        <authorList>
            <person name="Craig R.J."/>
            <person name="Hasan A.R."/>
            <person name="Ness R.W."/>
            <person name="Keightley P.D."/>
        </authorList>
    </citation>
    <scope>NUCLEOTIDE SEQUENCE</scope>
    <source>
        <strain evidence="1">CCAP 11/173</strain>
    </source>
</reference>
<dbReference type="AlphaFoldDB" id="A0A835VR70"/>
<evidence type="ECO:0000313" key="2">
    <source>
        <dbReference type="Proteomes" id="UP000613740"/>
    </source>
</evidence>
<dbReference type="Proteomes" id="UP000613740">
    <property type="component" value="Unassembled WGS sequence"/>
</dbReference>
<proteinExistence type="predicted"/>
<comment type="caution">
    <text evidence="1">The sequence shown here is derived from an EMBL/GenBank/DDBJ whole genome shotgun (WGS) entry which is preliminary data.</text>
</comment>